<feature type="compositionally biased region" description="Polar residues" evidence="1">
    <location>
        <begin position="375"/>
        <end position="386"/>
    </location>
</feature>
<feature type="region of interest" description="Disordered" evidence="1">
    <location>
        <begin position="100"/>
        <end position="152"/>
    </location>
</feature>
<dbReference type="GeneID" id="30032989"/>
<keyword evidence="4" id="KW-1185">Reference proteome</keyword>
<organism evidence="3 4">
    <name type="scientific">Sugiyamaella lignohabitans</name>
    <dbReference type="NCBI Taxonomy" id="796027"/>
    <lineage>
        <taxon>Eukaryota</taxon>
        <taxon>Fungi</taxon>
        <taxon>Dikarya</taxon>
        <taxon>Ascomycota</taxon>
        <taxon>Saccharomycotina</taxon>
        <taxon>Dipodascomycetes</taxon>
        <taxon>Dipodascales</taxon>
        <taxon>Trichomonascaceae</taxon>
        <taxon>Sugiyamaella</taxon>
    </lineage>
</organism>
<name>A0A167DHQ0_9ASCO</name>
<protein>
    <submittedName>
        <fullName evidence="3">Meiotic chromosome segregation protein</fullName>
    </submittedName>
</protein>
<dbReference type="GO" id="GO:0005634">
    <property type="term" value="C:nucleus"/>
    <property type="evidence" value="ECO:0007669"/>
    <property type="project" value="TreeGrafter"/>
</dbReference>
<dbReference type="KEGG" id="slb:AWJ20_1211"/>
<dbReference type="RefSeq" id="XP_018735410.1">
    <property type="nucleotide sequence ID" value="XM_018878070.1"/>
</dbReference>
<dbReference type="GO" id="GO:0006302">
    <property type="term" value="P:double-strand break repair"/>
    <property type="evidence" value="ECO:0007669"/>
    <property type="project" value="TreeGrafter"/>
</dbReference>
<dbReference type="Proteomes" id="UP000189580">
    <property type="component" value="Chromosome a"/>
</dbReference>
<reference evidence="3 4" key="1">
    <citation type="submission" date="2016-02" db="EMBL/GenBank/DDBJ databases">
        <title>Complete genome sequence and transcriptome regulation of the pentose utilising yeast Sugiyamaella lignohabitans.</title>
        <authorList>
            <person name="Bellasio M."/>
            <person name="Peymann A."/>
            <person name="Valli M."/>
            <person name="Sipitzky M."/>
            <person name="Graf A."/>
            <person name="Sauer M."/>
            <person name="Marx H."/>
            <person name="Mattanovich D."/>
        </authorList>
    </citation>
    <scope>NUCLEOTIDE SEQUENCE [LARGE SCALE GENOMIC DNA]</scope>
    <source>
        <strain evidence="3 4">CBS 10342</strain>
    </source>
</reference>
<dbReference type="GO" id="GO:0035861">
    <property type="term" value="C:site of double-strand break"/>
    <property type="evidence" value="ECO:0007669"/>
    <property type="project" value="TreeGrafter"/>
</dbReference>
<proteinExistence type="predicted"/>
<feature type="domain" description="5'-3' DNA helicase ZGRF1-like N-terminal" evidence="2">
    <location>
        <begin position="16"/>
        <end position="86"/>
    </location>
</feature>
<dbReference type="EMBL" id="CP014501">
    <property type="protein sequence ID" value="ANB12933.1"/>
    <property type="molecule type" value="Genomic_DNA"/>
</dbReference>
<accession>A0A167DHQ0</accession>
<feature type="compositionally biased region" description="Polar residues" evidence="1">
    <location>
        <begin position="115"/>
        <end position="143"/>
    </location>
</feature>
<evidence type="ECO:0000313" key="3">
    <source>
        <dbReference type="EMBL" id="ANB12933.1"/>
    </source>
</evidence>
<dbReference type="PANTHER" id="PTHR28535">
    <property type="entry name" value="ZINC FINGER GRF-TYPE CONTAINING 1"/>
    <property type="match status" value="1"/>
</dbReference>
<dbReference type="Pfam" id="PF10382">
    <property type="entry name" value="ZGRF1-like_N"/>
    <property type="match status" value="1"/>
</dbReference>
<feature type="compositionally biased region" description="Basic and acidic residues" evidence="1">
    <location>
        <begin position="100"/>
        <end position="114"/>
    </location>
</feature>
<dbReference type="InterPro" id="IPR018838">
    <property type="entry name" value="ZGRF1-like_N"/>
</dbReference>
<sequence>MQDKPDQSDEIISEQHEFDVMWTSQMVQKRKKWYDGRLKFFTFNKRSILYDEFGHFVADYFLNRHVNEGDQLVFDSVLVSVEAKRELVIRNIAPALESLRKESRAKDRSKKDSANTDVSLNSRDSTTTRRSQLGLEASNSRTSRGPFGIFSGPPANIITNDTFRSAENSARPFVRPTTSLDIQNSNNLAPSPGTSSPPVAILTPLKPGPSLGLKRRRILNSPKGPSQPVVSNNSSNVRIRKLTVNYESGSNKNLAHSRVLVENRARDTVGGTTLEQRPERGHAQISTSVHEVVRESSPVLVREEVARAPQTGIDAVTTSTGKMLPLRRRLISIQQSSTTNDSNHQRIPVIKRNSRSLISLQRNHLPETSLAHESANGSKESNNSETTDYITPELQLQLSQDLDHIKEVAISPEDDLYSEDGLSIVEMHNMLNRAKSVATSTSHPLLGNTSESSSRSTTAVNTIDIEALESTGPWTKEALDLFSWRPPDLPKTCLQ</sequence>
<evidence type="ECO:0000313" key="4">
    <source>
        <dbReference type="Proteomes" id="UP000189580"/>
    </source>
</evidence>
<evidence type="ECO:0000259" key="2">
    <source>
        <dbReference type="Pfam" id="PF10382"/>
    </source>
</evidence>
<gene>
    <name evidence="3" type="ORF">AWJ20_1211</name>
</gene>
<dbReference type="AlphaFoldDB" id="A0A167DHQ0"/>
<dbReference type="OrthoDB" id="6513042at2759"/>
<dbReference type="PANTHER" id="PTHR28535:SF1">
    <property type="entry name" value="PROTEIN ZGRF1"/>
    <property type="match status" value="1"/>
</dbReference>
<feature type="region of interest" description="Disordered" evidence="1">
    <location>
        <begin position="366"/>
        <end position="386"/>
    </location>
</feature>
<evidence type="ECO:0000256" key="1">
    <source>
        <dbReference type="SAM" id="MobiDB-lite"/>
    </source>
</evidence>
<dbReference type="InterPro" id="IPR052800">
    <property type="entry name" value="DNA_Repair_Helicase_ZGRF1"/>
</dbReference>